<evidence type="ECO:0000313" key="2">
    <source>
        <dbReference type="Proteomes" id="UP000179524"/>
    </source>
</evidence>
<sequence>MTLIKLTSFQELDQLLQERNSLILLKNSITCPISHEALKEYNKFATEQEESVYYLNVQEERAFSNEVAEKFAIKHESPQVLLFKNKNVIWHTSHWNITYKNLKENTNT</sequence>
<accession>A0A1S2LK27</accession>
<dbReference type="AlphaFoldDB" id="A0A1S2LK27"/>
<comment type="caution">
    <text evidence="1">The sequence shown here is derived from an EMBL/GenBank/DDBJ whole genome shotgun (WGS) entry which is preliminary data.</text>
</comment>
<dbReference type="InterPro" id="IPR036249">
    <property type="entry name" value="Thioredoxin-like_sf"/>
</dbReference>
<reference evidence="1 2" key="1">
    <citation type="submission" date="2016-10" db="EMBL/GenBank/DDBJ databases">
        <title>Draft genome sequences of four alkaliphilic bacteria belonging to the Anaerobacillus genus.</title>
        <authorList>
            <person name="Bassil N.M."/>
            <person name="Lloyd J.R."/>
        </authorList>
    </citation>
    <scope>NUCLEOTIDE SEQUENCE [LARGE SCALE GENOMIC DNA]</scope>
    <source>
        <strain evidence="1 2">DSM 18345</strain>
    </source>
</reference>
<organism evidence="1 2">
    <name type="scientific">Anaerobacillus alkalilacustris</name>
    <dbReference type="NCBI Taxonomy" id="393763"/>
    <lineage>
        <taxon>Bacteria</taxon>
        <taxon>Bacillati</taxon>
        <taxon>Bacillota</taxon>
        <taxon>Bacilli</taxon>
        <taxon>Bacillales</taxon>
        <taxon>Bacillaceae</taxon>
        <taxon>Anaerobacillus</taxon>
    </lineage>
</organism>
<proteinExistence type="predicted"/>
<dbReference type="SUPFAM" id="SSF52833">
    <property type="entry name" value="Thioredoxin-like"/>
    <property type="match status" value="1"/>
</dbReference>
<dbReference type="NCBIfam" id="TIGR04019">
    <property type="entry name" value="B_thiol_YtxJ"/>
    <property type="match status" value="1"/>
</dbReference>
<gene>
    <name evidence="1" type="ORF">BKP37_13470</name>
</gene>
<keyword evidence="2" id="KW-1185">Reference proteome</keyword>
<dbReference type="Gene3D" id="3.40.30.10">
    <property type="entry name" value="Glutaredoxin"/>
    <property type="match status" value="1"/>
</dbReference>
<dbReference type="InterPro" id="IPR022551">
    <property type="entry name" value="BrxC"/>
</dbReference>
<dbReference type="Proteomes" id="UP000179524">
    <property type="component" value="Unassembled WGS sequence"/>
</dbReference>
<evidence type="ECO:0008006" key="3">
    <source>
        <dbReference type="Google" id="ProtNLM"/>
    </source>
</evidence>
<dbReference type="OrthoDB" id="677051at2"/>
<protein>
    <recommendedName>
        <fullName evidence="3">Thioredoxin family protein</fullName>
    </recommendedName>
</protein>
<evidence type="ECO:0000313" key="1">
    <source>
        <dbReference type="EMBL" id="OIJ12443.1"/>
    </source>
</evidence>
<dbReference type="Pfam" id="PF11009">
    <property type="entry name" value="BrxC"/>
    <property type="match status" value="1"/>
</dbReference>
<name>A0A1S2LK27_9BACI</name>
<dbReference type="RefSeq" id="WP_071310122.1">
    <property type="nucleotide sequence ID" value="NZ_MLQR01000031.1"/>
</dbReference>
<dbReference type="EMBL" id="MLQR01000031">
    <property type="protein sequence ID" value="OIJ12443.1"/>
    <property type="molecule type" value="Genomic_DNA"/>
</dbReference>